<evidence type="ECO:0000256" key="6">
    <source>
        <dbReference type="ARBA" id="ARBA00022989"/>
    </source>
</evidence>
<organism evidence="12 13">
    <name type="scientific">Halovenus aranensis</name>
    <dbReference type="NCBI Taxonomy" id="890420"/>
    <lineage>
        <taxon>Archaea</taxon>
        <taxon>Methanobacteriati</taxon>
        <taxon>Methanobacteriota</taxon>
        <taxon>Stenosarchaea group</taxon>
        <taxon>Halobacteria</taxon>
        <taxon>Halobacteriales</taxon>
        <taxon>Haloarculaceae</taxon>
        <taxon>Halovenus</taxon>
    </lineage>
</organism>
<dbReference type="GO" id="GO:0005886">
    <property type="term" value="C:plasma membrane"/>
    <property type="evidence" value="ECO:0007669"/>
    <property type="project" value="UniProtKB-SubCell"/>
</dbReference>
<evidence type="ECO:0000256" key="4">
    <source>
        <dbReference type="ARBA" id="ARBA00022596"/>
    </source>
</evidence>
<dbReference type="Pfam" id="PF19300">
    <property type="entry name" value="BPD_transp_1_N"/>
    <property type="match status" value="1"/>
</dbReference>
<proteinExistence type="inferred from homology"/>
<keyword evidence="6 10" id="KW-1133">Transmembrane helix</keyword>
<evidence type="ECO:0000256" key="9">
    <source>
        <dbReference type="ARBA" id="ARBA00024202"/>
    </source>
</evidence>
<feature type="domain" description="ABC transmembrane type-1" evidence="11">
    <location>
        <begin position="100"/>
        <end position="297"/>
    </location>
</feature>
<evidence type="ECO:0000313" key="13">
    <source>
        <dbReference type="Proteomes" id="UP000198856"/>
    </source>
</evidence>
<evidence type="ECO:0000256" key="3">
    <source>
        <dbReference type="ARBA" id="ARBA00022475"/>
    </source>
</evidence>
<comment type="similarity">
    <text evidence="9">Belongs to the binding-protein-dependent transport system permease family. OppBC subfamily.</text>
</comment>
<gene>
    <name evidence="12" type="ORF">SAMN05216226_11837</name>
</gene>
<protein>
    <submittedName>
        <fullName evidence="12">Peptide/nickel transport system permease protein</fullName>
    </submittedName>
</protein>
<name>A0A1G8Z8S7_9EURY</name>
<feature type="transmembrane region" description="Helical" evidence="10">
    <location>
        <begin position="106"/>
        <end position="127"/>
    </location>
</feature>
<evidence type="ECO:0000259" key="11">
    <source>
        <dbReference type="PROSITE" id="PS50928"/>
    </source>
</evidence>
<keyword evidence="4" id="KW-0533">Nickel</keyword>
<keyword evidence="5 10" id="KW-0812">Transmembrane</keyword>
<dbReference type="EMBL" id="FNFC01000018">
    <property type="protein sequence ID" value="SDK10600.1"/>
    <property type="molecule type" value="Genomic_DNA"/>
</dbReference>
<dbReference type="RefSeq" id="WP_092704550.1">
    <property type="nucleotide sequence ID" value="NZ_FNFC01000018.1"/>
</dbReference>
<dbReference type="InterPro" id="IPR045621">
    <property type="entry name" value="BPD_transp_1_N"/>
</dbReference>
<evidence type="ECO:0000313" key="12">
    <source>
        <dbReference type="EMBL" id="SDK10600.1"/>
    </source>
</evidence>
<keyword evidence="7" id="KW-0406">Ion transport</keyword>
<evidence type="ECO:0000256" key="2">
    <source>
        <dbReference type="ARBA" id="ARBA00022448"/>
    </source>
</evidence>
<reference evidence="12 13" key="1">
    <citation type="submission" date="2016-10" db="EMBL/GenBank/DDBJ databases">
        <authorList>
            <person name="de Groot N.N."/>
        </authorList>
    </citation>
    <scope>NUCLEOTIDE SEQUENCE [LARGE SCALE GENOMIC DNA]</scope>
    <source>
        <strain evidence="12 13">IBRC-M10015</strain>
    </source>
</reference>
<dbReference type="STRING" id="890420.SAMN05216226_11837"/>
<sequence>MHWQYLFRRLTLTAVTLVLVSAVTYSLTGIAPGDPAELVLQKQLGQAPTTEQIEAFRAKHGLDEPIHWQYLHWFGDLLQGDLGQSYYHERSVSELLMDRLPGTVKLAAGGLAVSLAVSLPTGILSARRPQGLADHLSQTIALLGVAMPNFWLGYLLIFAFSLKLGLTPVYGSGTLAHLALPSITLGTGLAAVQTRLLRATLQDTLGAEFVTAARTRGLSEWVVVGKHALRNALLPLLTVVGLQLGFVLNGAVVVEVVFQRPGLGTLLVDAIFDRNYPVVQGVTLLAGVLFVSVNTVTDLAYGLIDPRINVGGDPA</sequence>
<dbReference type="SUPFAM" id="SSF161098">
    <property type="entry name" value="MetI-like"/>
    <property type="match status" value="1"/>
</dbReference>
<keyword evidence="8 10" id="KW-0472">Membrane</keyword>
<accession>A0A1G8Z8S7</accession>
<comment type="subcellular location">
    <subcellularLocation>
        <location evidence="1 10">Cell membrane</location>
        <topology evidence="1 10">Multi-pass membrane protein</topology>
    </subcellularLocation>
</comment>
<evidence type="ECO:0000256" key="8">
    <source>
        <dbReference type="ARBA" id="ARBA00023136"/>
    </source>
</evidence>
<dbReference type="InterPro" id="IPR050045">
    <property type="entry name" value="Opp2B"/>
</dbReference>
<dbReference type="Gene3D" id="1.10.3720.10">
    <property type="entry name" value="MetI-like"/>
    <property type="match status" value="1"/>
</dbReference>
<dbReference type="Pfam" id="PF00528">
    <property type="entry name" value="BPD_transp_1"/>
    <property type="match status" value="1"/>
</dbReference>
<keyword evidence="3" id="KW-1003">Cell membrane</keyword>
<dbReference type="Proteomes" id="UP000198856">
    <property type="component" value="Unassembled WGS sequence"/>
</dbReference>
<dbReference type="InterPro" id="IPR035906">
    <property type="entry name" value="MetI-like_sf"/>
</dbReference>
<dbReference type="GO" id="GO:0015099">
    <property type="term" value="F:nickel cation transmembrane transporter activity"/>
    <property type="evidence" value="ECO:0007669"/>
    <property type="project" value="InterPro"/>
</dbReference>
<dbReference type="InterPro" id="IPR000515">
    <property type="entry name" value="MetI-like"/>
</dbReference>
<feature type="transmembrane region" description="Helical" evidence="10">
    <location>
        <begin position="236"/>
        <end position="258"/>
    </location>
</feature>
<feature type="transmembrane region" description="Helical" evidence="10">
    <location>
        <begin position="278"/>
        <end position="297"/>
    </location>
</feature>
<evidence type="ECO:0000256" key="5">
    <source>
        <dbReference type="ARBA" id="ARBA00022692"/>
    </source>
</evidence>
<feature type="transmembrane region" description="Helical" evidence="10">
    <location>
        <begin position="174"/>
        <end position="192"/>
    </location>
</feature>
<dbReference type="OrthoDB" id="44105at2157"/>
<dbReference type="NCBIfam" id="NF045470">
    <property type="entry name" value="Opp2B"/>
    <property type="match status" value="1"/>
</dbReference>
<evidence type="ECO:0000256" key="1">
    <source>
        <dbReference type="ARBA" id="ARBA00004651"/>
    </source>
</evidence>
<dbReference type="PANTHER" id="PTHR43163:SF6">
    <property type="entry name" value="DIPEPTIDE TRANSPORT SYSTEM PERMEASE PROTEIN DPPB-RELATED"/>
    <property type="match status" value="1"/>
</dbReference>
<keyword evidence="13" id="KW-1185">Reference proteome</keyword>
<dbReference type="PANTHER" id="PTHR43163">
    <property type="entry name" value="DIPEPTIDE TRANSPORT SYSTEM PERMEASE PROTEIN DPPB-RELATED"/>
    <property type="match status" value="1"/>
</dbReference>
<feature type="transmembrane region" description="Helical" evidence="10">
    <location>
        <begin position="139"/>
        <end position="162"/>
    </location>
</feature>
<evidence type="ECO:0000256" key="7">
    <source>
        <dbReference type="ARBA" id="ARBA00023065"/>
    </source>
</evidence>
<dbReference type="CDD" id="cd06261">
    <property type="entry name" value="TM_PBP2"/>
    <property type="match status" value="1"/>
</dbReference>
<dbReference type="PROSITE" id="PS50928">
    <property type="entry name" value="ABC_TM1"/>
    <property type="match status" value="1"/>
</dbReference>
<dbReference type="AlphaFoldDB" id="A0A1G8Z8S7"/>
<keyword evidence="2 10" id="KW-0813">Transport</keyword>
<evidence type="ECO:0000256" key="10">
    <source>
        <dbReference type="RuleBase" id="RU363032"/>
    </source>
</evidence>